<name>A0AAW0EEL7_9AGAR</name>
<dbReference type="Gene3D" id="3.80.10.10">
    <property type="entry name" value="Ribonuclease Inhibitor"/>
    <property type="match status" value="1"/>
</dbReference>
<gene>
    <name evidence="1" type="ORF">R3P38DRAFT_2833434</name>
</gene>
<evidence type="ECO:0008006" key="3">
    <source>
        <dbReference type="Google" id="ProtNLM"/>
    </source>
</evidence>
<keyword evidence="2" id="KW-1185">Reference proteome</keyword>
<dbReference type="AlphaFoldDB" id="A0AAW0EEL7"/>
<dbReference type="InterPro" id="IPR032675">
    <property type="entry name" value="LRR_dom_sf"/>
</dbReference>
<comment type="caution">
    <text evidence="1">The sequence shown here is derived from an EMBL/GenBank/DDBJ whole genome shotgun (WGS) entry which is preliminary data.</text>
</comment>
<dbReference type="Proteomes" id="UP001362999">
    <property type="component" value="Unassembled WGS sequence"/>
</dbReference>
<protein>
    <recommendedName>
        <fullName evidence="3">F-box domain-containing protein</fullName>
    </recommendedName>
</protein>
<dbReference type="EMBL" id="JAWWNJ010000002">
    <property type="protein sequence ID" value="KAK7062102.1"/>
    <property type="molecule type" value="Genomic_DNA"/>
</dbReference>
<accession>A0AAW0EEL7</accession>
<evidence type="ECO:0000313" key="2">
    <source>
        <dbReference type="Proteomes" id="UP001362999"/>
    </source>
</evidence>
<proteinExistence type="predicted"/>
<evidence type="ECO:0000313" key="1">
    <source>
        <dbReference type="EMBL" id="KAK7062102.1"/>
    </source>
</evidence>
<dbReference type="Gene3D" id="1.20.1280.50">
    <property type="match status" value="1"/>
</dbReference>
<reference evidence="1 2" key="1">
    <citation type="journal article" date="2024" name="J Genomics">
        <title>Draft genome sequencing and assembly of Favolaschia claudopus CIRM-BRFM 2984 isolated from oak limbs.</title>
        <authorList>
            <person name="Navarro D."/>
            <person name="Drula E."/>
            <person name="Chaduli D."/>
            <person name="Cazenave R."/>
            <person name="Ahrendt S."/>
            <person name="Wang J."/>
            <person name="Lipzen A."/>
            <person name="Daum C."/>
            <person name="Barry K."/>
            <person name="Grigoriev I.V."/>
            <person name="Favel A."/>
            <person name="Rosso M.N."/>
            <person name="Martin F."/>
        </authorList>
    </citation>
    <scope>NUCLEOTIDE SEQUENCE [LARGE SCALE GENOMIC DNA]</scope>
    <source>
        <strain evidence="1 2">CIRM-BRFM 2984</strain>
    </source>
</reference>
<sequence length="467" mass="52228">MFILRAIYSSGKQAFRMSEAQPIADANDLNESTSDSSCPISNLPTEIMVDIFLYCLADDGESTYINFQQPPFLLTHVCSRWREISIHMPALWTTFHVEGTIAALPCLPQVAETWTERSRGSILSIRIRTLEMNVDILPTLEVLGRHSPRIRALEIYSPNTKNFSGMHQFIKGDLWSLQNLSLLFLTTDVPDEEFSVYLPGVGMPLLREFMLNGIPPVFLTFPWAQLTNFTGELFTAEQCLYALRQMPNLTVCALAPLRLSTHFGIGTYEISTHPNIRHFTLFDLSSVTWGNLMSSITLPSLQILEFRCVAIDNLMFHDFFSRSASPLQKLSMRPPGLWPAHLSLRSPFTASGLTHIEIWDPSKKLVAKFSESLATQADFLRHLQHLSFPTGCPQPPFSTSILEIARLSGPAIAARRHLVLPGCALFESFRVTSSDNDCSETMFSSADLVLFRALKASGIGTESVSFV</sequence>
<organism evidence="1 2">
    <name type="scientific">Favolaschia claudopus</name>
    <dbReference type="NCBI Taxonomy" id="2862362"/>
    <lineage>
        <taxon>Eukaryota</taxon>
        <taxon>Fungi</taxon>
        <taxon>Dikarya</taxon>
        <taxon>Basidiomycota</taxon>
        <taxon>Agaricomycotina</taxon>
        <taxon>Agaricomycetes</taxon>
        <taxon>Agaricomycetidae</taxon>
        <taxon>Agaricales</taxon>
        <taxon>Marasmiineae</taxon>
        <taxon>Mycenaceae</taxon>
        <taxon>Favolaschia</taxon>
    </lineage>
</organism>